<dbReference type="HOGENOM" id="CLU_047535_0_0_7"/>
<gene>
    <name evidence="8" type="ordered locus">Desal_0511</name>
</gene>
<keyword evidence="8" id="KW-0966">Cell projection</keyword>
<feature type="domain" description="FlgD/Vpr Ig-like" evidence="6">
    <location>
        <begin position="103"/>
        <end position="175"/>
    </location>
</feature>
<evidence type="ECO:0000256" key="3">
    <source>
        <dbReference type="ARBA" id="ARBA00022795"/>
    </source>
</evidence>
<dbReference type="RefSeq" id="WP_015850397.1">
    <property type="nucleotide sequence ID" value="NC_012881.1"/>
</dbReference>
<keyword evidence="3 5" id="KW-1005">Bacterial flagellum biogenesis</keyword>
<dbReference type="AlphaFoldDB" id="C6BXM0"/>
<dbReference type="KEGG" id="dsa:Desal_0511"/>
<comment type="similarity">
    <text evidence="1 5">Belongs to the FlgD family.</text>
</comment>
<evidence type="ECO:0000259" key="7">
    <source>
        <dbReference type="Pfam" id="PF13861"/>
    </source>
</evidence>
<dbReference type="OrthoDB" id="9785233at2"/>
<dbReference type="InterPro" id="IPR005648">
    <property type="entry name" value="FlgD"/>
</dbReference>
<evidence type="ECO:0000256" key="2">
    <source>
        <dbReference type="ARBA" id="ARBA00016013"/>
    </source>
</evidence>
<keyword evidence="8" id="KW-0282">Flagellum</keyword>
<dbReference type="InterPro" id="IPR025963">
    <property type="entry name" value="FLgD_Tudor"/>
</dbReference>
<dbReference type="InterPro" id="IPR025965">
    <property type="entry name" value="FlgD/Vpr_Ig-like"/>
</dbReference>
<organism evidence="8 9">
    <name type="scientific">Maridesulfovibrio salexigens (strain ATCC 14822 / DSM 2638 / NCIMB 8403 / VKM B-1763)</name>
    <name type="common">Desulfovibrio salexigens</name>
    <dbReference type="NCBI Taxonomy" id="526222"/>
    <lineage>
        <taxon>Bacteria</taxon>
        <taxon>Pseudomonadati</taxon>
        <taxon>Thermodesulfobacteriota</taxon>
        <taxon>Desulfovibrionia</taxon>
        <taxon>Desulfovibrionales</taxon>
        <taxon>Desulfovibrionaceae</taxon>
        <taxon>Maridesulfovibrio</taxon>
    </lineage>
</organism>
<dbReference type="Pfam" id="PF13861">
    <property type="entry name" value="FLgD_tudor"/>
    <property type="match status" value="1"/>
</dbReference>
<dbReference type="Gene3D" id="2.30.30.910">
    <property type="match status" value="1"/>
</dbReference>
<dbReference type="eggNOG" id="COG1843">
    <property type="taxonomic scope" value="Bacteria"/>
</dbReference>
<evidence type="ECO:0000313" key="8">
    <source>
        <dbReference type="EMBL" id="ACS78578.1"/>
    </source>
</evidence>
<keyword evidence="9" id="KW-1185">Reference proteome</keyword>
<dbReference type="Pfam" id="PF03963">
    <property type="entry name" value="FlgD"/>
    <property type="match status" value="1"/>
</dbReference>
<dbReference type="STRING" id="526222.Desal_0511"/>
<evidence type="ECO:0000313" key="9">
    <source>
        <dbReference type="Proteomes" id="UP000002601"/>
    </source>
</evidence>
<dbReference type="Proteomes" id="UP000002601">
    <property type="component" value="Chromosome"/>
</dbReference>
<accession>C6BXM0</accession>
<protein>
    <recommendedName>
        <fullName evidence="2 5">Basal-body rod modification protein FlgD</fullName>
    </recommendedName>
</protein>
<reference evidence="8 9" key="1">
    <citation type="submission" date="2009-06" db="EMBL/GenBank/DDBJ databases">
        <title>Complete sequence of Desulfovibrio salexigens DSM 2638.</title>
        <authorList>
            <consortium name="US DOE Joint Genome Institute"/>
            <person name="Lucas S."/>
            <person name="Copeland A."/>
            <person name="Lapidus A."/>
            <person name="Glavina del Rio T."/>
            <person name="Tice H."/>
            <person name="Bruce D."/>
            <person name="Goodwin L."/>
            <person name="Pitluck S."/>
            <person name="Munk A.C."/>
            <person name="Brettin T."/>
            <person name="Detter J.C."/>
            <person name="Han C."/>
            <person name="Tapia R."/>
            <person name="Larimer F."/>
            <person name="Land M."/>
            <person name="Hauser L."/>
            <person name="Kyrpides N."/>
            <person name="Anderson I."/>
            <person name="Wall J.D."/>
            <person name="Arkin A.P."/>
            <person name="Dehal P."/>
            <person name="Chivian D."/>
            <person name="Giles B."/>
            <person name="Hazen T.C."/>
        </authorList>
    </citation>
    <scope>NUCLEOTIDE SEQUENCE [LARGE SCALE GENOMIC DNA]</scope>
    <source>
        <strain evidence="9">ATCC 14822 / DSM 2638 / NCIMB 8403 / VKM B-1763</strain>
    </source>
</reference>
<evidence type="ECO:0000256" key="5">
    <source>
        <dbReference type="RuleBase" id="RU362076"/>
    </source>
</evidence>
<evidence type="ECO:0000256" key="4">
    <source>
        <dbReference type="ARBA" id="ARBA00024746"/>
    </source>
</evidence>
<comment type="function">
    <text evidence="4 5">Required for flagellar hook formation. May act as a scaffolding protein.</text>
</comment>
<dbReference type="EMBL" id="CP001649">
    <property type="protein sequence ID" value="ACS78578.1"/>
    <property type="molecule type" value="Genomic_DNA"/>
</dbReference>
<name>C6BXM0_MARSD</name>
<dbReference type="Gene3D" id="2.60.40.4070">
    <property type="match status" value="1"/>
</dbReference>
<dbReference type="Pfam" id="PF13860">
    <property type="entry name" value="FlgD_ig"/>
    <property type="match status" value="1"/>
</dbReference>
<proteinExistence type="inferred from homology"/>
<evidence type="ECO:0000259" key="6">
    <source>
        <dbReference type="Pfam" id="PF13860"/>
    </source>
</evidence>
<keyword evidence="8" id="KW-0969">Cilium</keyword>
<sequence>MIDTTAYLNSVNKNATPKTPSKDLNKDAFLKLFVTQLKNQDPVNPMDNKEQLAQLAQFSTVERLTNISKAMDGLTKTVNAMMGLNATGYIGKTVMAKGFGVSKKGSDISSANISLPAACKTVYVDIYDKDGGLIRSVELGSKDAGKFDFKWDGKDKNGNDAEDGQYNIAIRAETSKGKKVLATTEVSGKIKAVNMAGGQNVLELEDGRKVLLSNVTRVVA</sequence>
<dbReference type="GO" id="GO:0044781">
    <property type="term" value="P:bacterial-type flagellum organization"/>
    <property type="evidence" value="ECO:0007669"/>
    <property type="project" value="UniProtKB-UniRule"/>
</dbReference>
<evidence type="ECO:0000256" key="1">
    <source>
        <dbReference type="ARBA" id="ARBA00010577"/>
    </source>
</evidence>
<feature type="domain" description="FlgD Tudor-like" evidence="7">
    <location>
        <begin position="84"/>
        <end position="216"/>
    </location>
</feature>